<dbReference type="EMBL" id="CAKXAJ010023786">
    <property type="protein sequence ID" value="CAH2228104.1"/>
    <property type="molecule type" value="Genomic_DNA"/>
</dbReference>
<dbReference type="Proteomes" id="UP000838756">
    <property type="component" value="Unassembled WGS sequence"/>
</dbReference>
<keyword evidence="2" id="KW-1185">Reference proteome</keyword>
<evidence type="ECO:0000313" key="2">
    <source>
        <dbReference type="Proteomes" id="UP000838756"/>
    </source>
</evidence>
<reference evidence="1" key="1">
    <citation type="submission" date="2022-03" db="EMBL/GenBank/DDBJ databases">
        <authorList>
            <person name="Lindestad O."/>
        </authorList>
    </citation>
    <scope>NUCLEOTIDE SEQUENCE</scope>
</reference>
<dbReference type="AlphaFoldDB" id="A0A8S4R1T4"/>
<proteinExistence type="predicted"/>
<accession>A0A8S4R1T4</accession>
<comment type="caution">
    <text evidence="1">The sequence shown here is derived from an EMBL/GenBank/DDBJ whole genome shotgun (WGS) entry which is preliminary data.</text>
</comment>
<evidence type="ECO:0000313" key="1">
    <source>
        <dbReference type="EMBL" id="CAH2228104.1"/>
    </source>
</evidence>
<feature type="non-terminal residue" evidence="1">
    <location>
        <position position="52"/>
    </location>
</feature>
<feature type="non-terminal residue" evidence="1">
    <location>
        <position position="1"/>
    </location>
</feature>
<name>A0A8S4R1T4_9NEOP</name>
<protein>
    <submittedName>
        <fullName evidence="1">Jg1161 protein</fullName>
    </submittedName>
</protein>
<organism evidence="1 2">
    <name type="scientific">Pararge aegeria aegeria</name>
    <dbReference type="NCBI Taxonomy" id="348720"/>
    <lineage>
        <taxon>Eukaryota</taxon>
        <taxon>Metazoa</taxon>
        <taxon>Ecdysozoa</taxon>
        <taxon>Arthropoda</taxon>
        <taxon>Hexapoda</taxon>
        <taxon>Insecta</taxon>
        <taxon>Pterygota</taxon>
        <taxon>Neoptera</taxon>
        <taxon>Endopterygota</taxon>
        <taxon>Lepidoptera</taxon>
        <taxon>Glossata</taxon>
        <taxon>Ditrysia</taxon>
        <taxon>Papilionoidea</taxon>
        <taxon>Nymphalidae</taxon>
        <taxon>Satyrinae</taxon>
        <taxon>Satyrini</taxon>
        <taxon>Parargina</taxon>
        <taxon>Pararge</taxon>
    </lineage>
</organism>
<gene>
    <name evidence="1" type="primary">jg1161</name>
    <name evidence="1" type="ORF">PAEG_LOCUS8206</name>
</gene>
<dbReference type="OrthoDB" id="5317514at2759"/>
<sequence>ILVGAPEDDPFKEYTVTRPGAVYRCQAGRRGYPADTNNPFQACSVMEFDKNR</sequence>